<dbReference type="FunFam" id="1.10.510.10:FF:000046">
    <property type="entry name" value="probable serine/threonine-protein kinase WNK9"/>
    <property type="match status" value="1"/>
</dbReference>
<dbReference type="PhylomeDB" id="A0A068UV07"/>
<dbReference type="GO" id="GO:0004674">
    <property type="term" value="F:protein serine/threonine kinase activity"/>
    <property type="evidence" value="ECO:0007669"/>
    <property type="project" value="UniProtKB-KW"/>
</dbReference>
<keyword evidence="3" id="KW-0808">Transferase</keyword>
<dbReference type="InParanoid" id="A0A068UV07"/>
<comment type="catalytic activity">
    <reaction evidence="7">
        <text>L-threonyl-[protein] + ATP = O-phospho-L-threonyl-[protein] + ADP + H(+)</text>
        <dbReference type="Rhea" id="RHEA:46608"/>
        <dbReference type="Rhea" id="RHEA-COMP:11060"/>
        <dbReference type="Rhea" id="RHEA-COMP:11605"/>
        <dbReference type="ChEBI" id="CHEBI:15378"/>
        <dbReference type="ChEBI" id="CHEBI:30013"/>
        <dbReference type="ChEBI" id="CHEBI:30616"/>
        <dbReference type="ChEBI" id="CHEBI:61977"/>
        <dbReference type="ChEBI" id="CHEBI:456216"/>
        <dbReference type="EC" id="2.7.11.1"/>
    </reaction>
</comment>
<accession>A0A068UV07</accession>
<dbReference type="FunFam" id="3.30.200.20:FF:000075">
    <property type="entry name" value="Probable serine/threonine-protein kinase WNK1"/>
    <property type="match status" value="1"/>
</dbReference>
<evidence type="ECO:0000256" key="6">
    <source>
        <dbReference type="ARBA" id="ARBA00022840"/>
    </source>
</evidence>
<evidence type="ECO:0000256" key="2">
    <source>
        <dbReference type="ARBA" id="ARBA00022527"/>
    </source>
</evidence>
<dbReference type="OrthoDB" id="4062651at2759"/>
<dbReference type="Gene3D" id="3.10.20.90">
    <property type="entry name" value="Phosphatidylinositol 3-kinase Catalytic Subunit, Chain A, domain 1"/>
    <property type="match status" value="1"/>
</dbReference>
<protein>
    <recommendedName>
        <fullName evidence="1">non-specific serine/threonine protein kinase</fullName>
        <ecNumber evidence="1">2.7.11.1</ecNumber>
    </recommendedName>
</protein>
<dbReference type="InterPro" id="IPR050588">
    <property type="entry name" value="WNK_Ser-Thr_kinase"/>
</dbReference>
<dbReference type="Pfam" id="PF00069">
    <property type="entry name" value="Pkinase"/>
    <property type="match status" value="1"/>
</dbReference>
<keyword evidence="4" id="KW-0547">Nucleotide-binding</keyword>
<dbReference type="CDD" id="cd13983">
    <property type="entry name" value="STKc_WNK"/>
    <property type="match status" value="1"/>
</dbReference>
<evidence type="ECO:0000256" key="7">
    <source>
        <dbReference type="ARBA" id="ARBA00047899"/>
    </source>
</evidence>
<evidence type="ECO:0000313" key="11">
    <source>
        <dbReference type="Proteomes" id="UP000295252"/>
    </source>
</evidence>
<dbReference type="Proteomes" id="UP000295252">
    <property type="component" value="Chromosome X"/>
</dbReference>
<dbReference type="GO" id="GO:0005524">
    <property type="term" value="F:ATP binding"/>
    <property type="evidence" value="ECO:0007669"/>
    <property type="project" value="UniProtKB-KW"/>
</dbReference>
<dbReference type="Gene3D" id="1.10.510.10">
    <property type="entry name" value="Transferase(Phosphotransferase) domain 1"/>
    <property type="match status" value="1"/>
</dbReference>
<evidence type="ECO:0000256" key="4">
    <source>
        <dbReference type="ARBA" id="ARBA00022741"/>
    </source>
</evidence>
<proteinExistence type="predicted"/>
<dbReference type="EC" id="2.7.11.1" evidence="1"/>
<dbReference type="PROSITE" id="PS50011">
    <property type="entry name" value="PROTEIN_KINASE_DOM"/>
    <property type="match status" value="1"/>
</dbReference>
<gene>
    <name evidence="10" type="ORF">GSCOC_T00035626001</name>
</gene>
<dbReference type="Gene3D" id="3.30.200.20">
    <property type="entry name" value="Phosphorylase Kinase, domain 1"/>
    <property type="match status" value="1"/>
</dbReference>
<dbReference type="PANTHER" id="PTHR13902">
    <property type="entry name" value="SERINE/THREONINE-PROTEIN KINASE WNK WITH NO LYSINE -RELATED"/>
    <property type="match status" value="1"/>
</dbReference>
<keyword evidence="5" id="KW-0418">Kinase</keyword>
<keyword evidence="6" id="KW-0067">ATP-binding</keyword>
<name>A0A068UV07_COFCA</name>
<reference evidence="10" key="2">
    <citation type="submission" date="2014-06" db="EMBL/GenBank/DDBJ databases">
        <title>Structure and adaptive landscape of the coffee genome.</title>
        <authorList>
            <person name="Denoeud F."/>
            <person name="Wincker P."/>
            <person name="Lashermes P."/>
        </authorList>
    </citation>
    <scope>NUCLEOTIDE SEQUENCE [LARGE SCALE GENOMIC DNA]</scope>
    <source>
        <strain evidence="10">DH200</strain>
    </source>
</reference>
<evidence type="ECO:0000256" key="1">
    <source>
        <dbReference type="ARBA" id="ARBA00012513"/>
    </source>
</evidence>
<reference evidence="10" key="1">
    <citation type="submission" date="2013-11" db="EMBL/GenBank/DDBJ databases">
        <authorList>
            <person name="Genoscope - CEA"/>
        </authorList>
    </citation>
    <scope>NUCLEOTIDE SEQUENCE</scope>
    <source>
        <strain evidence="10">DH200</strain>
    </source>
</reference>
<sequence>MNSRAGSFLSAPNAKLKLEVSENDIILEVSPDKRYIRYNEILGRGAFKIVYKGFDEVDGIEIAWNQVSIDDALQSSENLRRLYSEVHLLRTLKHENIMKLYTSWVDDENKTINMITELFTSGSLRQYRKKHRNVELKAIKNWARQILQGLHYLHNHDPPIIHRDLKCDNIFVNGNHGEVKIGDLGLATMMQQRTVRSVIGTPEFMAPELYEEEYNQLVDIYSFGMCLLELITCEYPYSECKNPAQIYKKVTSGIKPAALGNVKDPQAKQLIEKCLLPAGKRLNAAELLKDRFLSSESSKELLCNLVQPLSITSKATNFCKADSLSMDIEPTYRNVSYDACGESTIETHNVMLHRYNSRNEFRLQGEIRDCHSISLTLRIADFHGRVRNIHFMFYLDADTAISIAGEMVEQLGLLSDDVFLIAELIDCLILEMVPDWKPSFESLAGVGDLNKKSGICQNGHLSTSYSIERGSKSMPCHELIEPHAFTEFIFVDRHDAEESVEKLSEHDQGFTNSLCSSGLGIVAGCKKYGAEVYDGNISESVMSECTKKSGLSIVGSSSAISNDMCFSFSSALLNDKDSEKDQCLDLNLELNAIAVQYDQCCHELLRMREEAMANAKKRWATSKRMPVS</sequence>
<dbReference type="SUPFAM" id="SSF56112">
    <property type="entry name" value="Protein kinase-like (PK-like)"/>
    <property type="match status" value="1"/>
</dbReference>
<evidence type="ECO:0000256" key="3">
    <source>
        <dbReference type="ARBA" id="ARBA00022679"/>
    </source>
</evidence>
<dbReference type="AlphaFoldDB" id="A0A068UV07"/>
<evidence type="ECO:0000313" key="10">
    <source>
        <dbReference type="EMBL" id="CDP12211.1"/>
    </source>
</evidence>
<dbReference type="InterPro" id="IPR000719">
    <property type="entry name" value="Prot_kinase_dom"/>
</dbReference>
<dbReference type="InterPro" id="IPR008271">
    <property type="entry name" value="Ser/Thr_kinase_AS"/>
</dbReference>
<organism evidence="10 11">
    <name type="scientific">Coffea canephora</name>
    <name type="common">Robusta coffee</name>
    <dbReference type="NCBI Taxonomy" id="49390"/>
    <lineage>
        <taxon>Eukaryota</taxon>
        <taxon>Viridiplantae</taxon>
        <taxon>Streptophyta</taxon>
        <taxon>Embryophyta</taxon>
        <taxon>Tracheophyta</taxon>
        <taxon>Spermatophyta</taxon>
        <taxon>Magnoliopsida</taxon>
        <taxon>eudicotyledons</taxon>
        <taxon>Gunneridae</taxon>
        <taxon>Pentapetalae</taxon>
        <taxon>asterids</taxon>
        <taxon>lamiids</taxon>
        <taxon>Gentianales</taxon>
        <taxon>Rubiaceae</taxon>
        <taxon>Ixoroideae</taxon>
        <taxon>Gardenieae complex</taxon>
        <taxon>Bertiereae - Coffeeae clade</taxon>
        <taxon>Coffeeae</taxon>
        <taxon>Coffea</taxon>
    </lineage>
</organism>
<comment type="catalytic activity">
    <reaction evidence="8">
        <text>L-seryl-[protein] + ATP = O-phospho-L-seryl-[protein] + ADP + H(+)</text>
        <dbReference type="Rhea" id="RHEA:17989"/>
        <dbReference type="Rhea" id="RHEA-COMP:9863"/>
        <dbReference type="Rhea" id="RHEA-COMP:11604"/>
        <dbReference type="ChEBI" id="CHEBI:15378"/>
        <dbReference type="ChEBI" id="CHEBI:29999"/>
        <dbReference type="ChEBI" id="CHEBI:30616"/>
        <dbReference type="ChEBI" id="CHEBI:83421"/>
        <dbReference type="ChEBI" id="CHEBI:456216"/>
        <dbReference type="EC" id="2.7.11.1"/>
    </reaction>
</comment>
<evidence type="ECO:0000256" key="5">
    <source>
        <dbReference type="ARBA" id="ARBA00022777"/>
    </source>
</evidence>
<dbReference type="OMA" id="PCHELIE"/>
<dbReference type="STRING" id="49390.A0A068UV07"/>
<dbReference type="SMART" id="SM00220">
    <property type="entry name" value="S_TKc"/>
    <property type="match status" value="1"/>
</dbReference>
<feature type="domain" description="Protein kinase" evidence="9">
    <location>
        <begin position="36"/>
        <end position="293"/>
    </location>
</feature>
<evidence type="ECO:0000256" key="8">
    <source>
        <dbReference type="ARBA" id="ARBA00048679"/>
    </source>
</evidence>
<keyword evidence="11" id="KW-1185">Reference proteome</keyword>
<evidence type="ECO:0000259" key="9">
    <source>
        <dbReference type="PROSITE" id="PS50011"/>
    </source>
</evidence>
<dbReference type="EMBL" id="HG739146">
    <property type="protein sequence ID" value="CDP12211.1"/>
    <property type="molecule type" value="Genomic_DNA"/>
</dbReference>
<keyword evidence="2" id="KW-0723">Serine/threonine-protein kinase</keyword>
<dbReference type="PROSITE" id="PS00108">
    <property type="entry name" value="PROTEIN_KINASE_ST"/>
    <property type="match status" value="1"/>
</dbReference>
<dbReference type="Gramene" id="CDP12211">
    <property type="protein sequence ID" value="CDP12211"/>
    <property type="gene ID" value="GSCOC_T00035626001"/>
</dbReference>
<dbReference type="InterPro" id="IPR011009">
    <property type="entry name" value="Kinase-like_dom_sf"/>
</dbReference>